<dbReference type="Proteomes" id="UP000297938">
    <property type="component" value="Unassembled WGS sequence"/>
</dbReference>
<keyword evidence="1" id="KW-0175">Coiled coil</keyword>
<feature type="coiled-coil region" evidence="1">
    <location>
        <begin position="7"/>
        <end position="34"/>
    </location>
</feature>
<name>A0A7Z8G6J3_CARDV</name>
<dbReference type="InterPro" id="IPR025014">
    <property type="entry name" value="DUF3958"/>
</dbReference>
<sequence length="120" mass="14570">MGQQSRIDELQEQLRNITEDRYQTETDLRKLEQNTNDVQSIFQRVQHLFNEMSETWRKGEMSGQIANLQQETLHQQKGYLHDSEQDYEELQKKKKTLRDKEDELYYQKLTLSRKEQTHGH</sequence>
<evidence type="ECO:0000313" key="3">
    <source>
        <dbReference type="Proteomes" id="UP000297938"/>
    </source>
</evidence>
<feature type="coiled-coil region" evidence="1">
    <location>
        <begin position="80"/>
        <end position="107"/>
    </location>
</feature>
<evidence type="ECO:0008006" key="4">
    <source>
        <dbReference type="Google" id="ProtNLM"/>
    </source>
</evidence>
<comment type="caution">
    <text evidence="2">The sequence shown here is derived from an EMBL/GenBank/DDBJ whole genome shotgun (WGS) entry which is preliminary data.</text>
</comment>
<evidence type="ECO:0000256" key="1">
    <source>
        <dbReference type="SAM" id="Coils"/>
    </source>
</evidence>
<accession>A0A7Z8G6J3</accession>
<protein>
    <recommendedName>
        <fullName evidence="4">DUF3958 domain-containing protein</fullName>
    </recommendedName>
</protein>
<organism evidence="2 3">
    <name type="scientific">Carnobacterium divergens</name>
    <name type="common">Lactobacillus divergens</name>
    <dbReference type="NCBI Taxonomy" id="2748"/>
    <lineage>
        <taxon>Bacteria</taxon>
        <taxon>Bacillati</taxon>
        <taxon>Bacillota</taxon>
        <taxon>Bacilli</taxon>
        <taxon>Lactobacillales</taxon>
        <taxon>Carnobacteriaceae</taxon>
        <taxon>Carnobacterium</taxon>
    </lineage>
</organism>
<dbReference type="RefSeq" id="WP_135025643.1">
    <property type="nucleotide sequence ID" value="NZ_CBCPJQ010000001.1"/>
</dbReference>
<dbReference type="EMBL" id="NRPP01000006">
    <property type="protein sequence ID" value="TFJ28983.1"/>
    <property type="molecule type" value="Genomic_DNA"/>
</dbReference>
<proteinExistence type="predicted"/>
<gene>
    <name evidence="2" type="ORF">CKN69_02305</name>
</gene>
<reference evidence="2 3" key="1">
    <citation type="journal article" date="2018" name="Int. J. Food Microbiol.">
        <title>Growth of Carnobacterium spp. isolated from chilled vacuum-packaged meat under relevant acidic conditions.</title>
        <authorList>
            <person name="Zhang P."/>
            <person name="Badoni M."/>
            <person name="Ganzle M."/>
            <person name="Yang X."/>
        </authorList>
    </citation>
    <scope>NUCLEOTIDE SEQUENCE [LARGE SCALE GENOMIC DNA]</scope>
    <source>
        <strain evidence="2 3">B2</strain>
    </source>
</reference>
<dbReference type="Pfam" id="PF13125">
    <property type="entry name" value="DUF3958"/>
    <property type="match status" value="1"/>
</dbReference>
<dbReference type="AlphaFoldDB" id="A0A7Z8G6J3"/>
<evidence type="ECO:0000313" key="2">
    <source>
        <dbReference type="EMBL" id="TFJ28983.1"/>
    </source>
</evidence>